<dbReference type="InterPro" id="IPR027417">
    <property type="entry name" value="P-loop_NTPase"/>
</dbReference>
<feature type="non-terminal residue" evidence="7">
    <location>
        <position position="1"/>
    </location>
</feature>
<evidence type="ECO:0000256" key="4">
    <source>
        <dbReference type="ARBA" id="ARBA00023125"/>
    </source>
</evidence>
<dbReference type="GO" id="GO:0003678">
    <property type="term" value="F:DNA helicase activity"/>
    <property type="evidence" value="ECO:0007669"/>
    <property type="project" value="TreeGrafter"/>
</dbReference>
<reference evidence="7 8" key="1">
    <citation type="journal article" date="2013" name="PLoS Pathog.">
        <title>Genomic analysis of the Kiwifruit pathogen Pseudomonas syringae pv. actinidiae provides insight into the origins of an emergent plant disease.</title>
        <authorList>
            <person name="McCann H.C."/>
            <person name="Rikkerink E.H."/>
            <person name="Bertels F."/>
            <person name="Fiers M."/>
            <person name="Lu A."/>
            <person name="Rees-George J."/>
            <person name="Andersen M.T."/>
            <person name="Gleave A.P."/>
            <person name="Haubold B."/>
            <person name="Wohlers M.W."/>
            <person name="Guttman D.S."/>
            <person name="Wang P.W."/>
            <person name="Straub C."/>
            <person name="Vanneste J.L."/>
            <person name="Rainey P.B."/>
            <person name="Templeton M.D."/>
        </authorList>
    </citation>
    <scope>NUCLEOTIDE SEQUENCE [LARGE SCALE GENOMIC DNA]</scope>
    <source>
        <strain evidence="7 8">ICMP 19096</strain>
    </source>
</reference>
<evidence type="ECO:0000256" key="2">
    <source>
        <dbReference type="ARBA" id="ARBA00022801"/>
    </source>
</evidence>
<dbReference type="GO" id="GO:0005524">
    <property type="term" value="F:ATP binding"/>
    <property type="evidence" value="ECO:0007669"/>
    <property type="project" value="InterPro"/>
</dbReference>
<feature type="domain" description="Helicase ATP-binding" evidence="6">
    <location>
        <begin position="1"/>
        <end position="79"/>
    </location>
</feature>
<evidence type="ECO:0000256" key="5">
    <source>
        <dbReference type="ARBA" id="ARBA00023204"/>
    </source>
</evidence>
<proteinExistence type="predicted"/>
<dbReference type="Pfam" id="PF00270">
    <property type="entry name" value="DEAD"/>
    <property type="match status" value="1"/>
</dbReference>
<keyword evidence="1" id="KW-0227">DNA damage</keyword>
<keyword evidence="3" id="KW-0347">Helicase</keyword>
<accession>A0A656JU78</accession>
<dbReference type="PANTHER" id="PTHR47964">
    <property type="entry name" value="ATP-DEPENDENT DNA HELICASE HOMOLOG RECG, CHLOROPLASTIC"/>
    <property type="match status" value="1"/>
</dbReference>
<keyword evidence="5" id="KW-0234">DNA repair</keyword>
<organism evidence="7 8">
    <name type="scientific">Pseudomonas syringae pv. actinidiae ICMP 19096</name>
    <dbReference type="NCBI Taxonomy" id="1194405"/>
    <lineage>
        <taxon>Bacteria</taxon>
        <taxon>Pseudomonadati</taxon>
        <taxon>Pseudomonadota</taxon>
        <taxon>Gammaproteobacteria</taxon>
        <taxon>Pseudomonadales</taxon>
        <taxon>Pseudomonadaceae</taxon>
        <taxon>Pseudomonas</taxon>
        <taxon>Pseudomonas syringae</taxon>
    </lineage>
</organism>
<keyword evidence="3" id="KW-0547">Nucleotide-binding</keyword>
<dbReference type="GO" id="GO:0016787">
    <property type="term" value="F:hydrolase activity"/>
    <property type="evidence" value="ECO:0007669"/>
    <property type="project" value="UniProtKB-KW"/>
</dbReference>
<evidence type="ECO:0000313" key="8">
    <source>
        <dbReference type="Proteomes" id="UP000018849"/>
    </source>
</evidence>
<dbReference type="AlphaFoldDB" id="A0A656JU78"/>
<dbReference type="SUPFAM" id="SSF52540">
    <property type="entry name" value="P-loop containing nucleoside triphosphate hydrolases"/>
    <property type="match status" value="1"/>
</dbReference>
<dbReference type="InterPro" id="IPR011545">
    <property type="entry name" value="DEAD/DEAH_box_helicase_dom"/>
</dbReference>
<dbReference type="Gene3D" id="3.40.50.300">
    <property type="entry name" value="P-loop containing nucleotide triphosphate hydrolases"/>
    <property type="match status" value="1"/>
</dbReference>
<dbReference type="PROSITE" id="PS51192">
    <property type="entry name" value="HELICASE_ATP_BIND_1"/>
    <property type="match status" value="1"/>
</dbReference>
<protein>
    <submittedName>
        <fullName evidence="7">Transcription-repair coupling factor</fullName>
    </submittedName>
</protein>
<dbReference type="InterPro" id="IPR047112">
    <property type="entry name" value="RecG/Mfd"/>
</dbReference>
<name>A0A656JU78_PSESF</name>
<dbReference type="GO" id="GO:0006281">
    <property type="term" value="P:DNA repair"/>
    <property type="evidence" value="ECO:0007669"/>
    <property type="project" value="UniProtKB-KW"/>
</dbReference>
<keyword evidence="4" id="KW-0238">DNA-binding</keyword>
<evidence type="ECO:0000256" key="1">
    <source>
        <dbReference type="ARBA" id="ARBA00022763"/>
    </source>
</evidence>
<keyword evidence="3" id="KW-0067">ATP-binding</keyword>
<dbReference type="Proteomes" id="UP000018849">
    <property type="component" value="Unassembled WGS sequence"/>
</dbReference>
<evidence type="ECO:0000256" key="3">
    <source>
        <dbReference type="ARBA" id="ARBA00022806"/>
    </source>
</evidence>
<evidence type="ECO:0000313" key="7">
    <source>
        <dbReference type="EMBL" id="EPN53307.1"/>
    </source>
</evidence>
<evidence type="ECO:0000259" key="6">
    <source>
        <dbReference type="PROSITE" id="PS51192"/>
    </source>
</evidence>
<feature type="non-terminal residue" evidence="7">
    <location>
        <position position="79"/>
    </location>
</feature>
<keyword evidence="2" id="KW-0378">Hydrolase</keyword>
<dbReference type="EMBL" id="AOKF01002205">
    <property type="protein sequence ID" value="EPN53307.1"/>
    <property type="molecule type" value="Genomic_DNA"/>
</dbReference>
<sequence length="79" mass="8851">WPVTVEVMSRFKSAKEVSAAVANLAEGKIDIVIGTHKLLQDDVKIKNLGLVIIDEEHRFGVRQKEQLKALRSEVDILTL</sequence>
<dbReference type="InterPro" id="IPR014001">
    <property type="entry name" value="Helicase_ATP-bd"/>
</dbReference>
<dbReference type="PANTHER" id="PTHR47964:SF1">
    <property type="entry name" value="ATP-DEPENDENT DNA HELICASE HOMOLOG RECG, CHLOROPLASTIC"/>
    <property type="match status" value="1"/>
</dbReference>
<comment type="caution">
    <text evidence="7">The sequence shown here is derived from an EMBL/GenBank/DDBJ whole genome shotgun (WGS) entry which is preliminary data.</text>
</comment>
<gene>
    <name evidence="7" type="ORF">A245_25551</name>
</gene>
<dbReference type="GO" id="GO:0003677">
    <property type="term" value="F:DNA binding"/>
    <property type="evidence" value="ECO:0007669"/>
    <property type="project" value="UniProtKB-KW"/>
</dbReference>